<dbReference type="InterPro" id="IPR011701">
    <property type="entry name" value="MFS"/>
</dbReference>
<evidence type="ECO:0000259" key="6">
    <source>
        <dbReference type="PROSITE" id="PS50850"/>
    </source>
</evidence>
<dbReference type="SUPFAM" id="SSF103473">
    <property type="entry name" value="MFS general substrate transporter"/>
    <property type="match status" value="1"/>
</dbReference>
<name>A0A2V4NXH9_9ACTN</name>
<dbReference type="InterPro" id="IPR020846">
    <property type="entry name" value="MFS_dom"/>
</dbReference>
<evidence type="ECO:0000256" key="5">
    <source>
        <dbReference type="SAM" id="Phobius"/>
    </source>
</evidence>
<accession>A0A2V4NXH9</accession>
<feature type="transmembrane region" description="Helical" evidence="5">
    <location>
        <begin position="246"/>
        <end position="270"/>
    </location>
</feature>
<feature type="transmembrane region" description="Helical" evidence="5">
    <location>
        <begin position="315"/>
        <end position="333"/>
    </location>
</feature>
<evidence type="ECO:0000313" key="7">
    <source>
        <dbReference type="EMBL" id="PYC85354.1"/>
    </source>
</evidence>
<feature type="transmembrane region" description="Helical" evidence="5">
    <location>
        <begin position="114"/>
        <end position="137"/>
    </location>
</feature>
<feature type="transmembrane region" description="Helical" evidence="5">
    <location>
        <begin position="87"/>
        <end position="108"/>
    </location>
</feature>
<protein>
    <submittedName>
        <fullName evidence="7">MFS transporter</fullName>
    </submittedName>
</protein>
<dbReference type="PANTHER" id="PTHR11360:SF284">
    <property type="entry name" value="EG:103B4.3 PROTEIN-RELATED"/>
    <property type="match status" value="1"/>
</dbReference>
<dbReference type="PANTHER" id="PTHR11360">
    <property type="entry name" value="MONOCARBOXYLATE TRANSPORTER"/>
    <property type="match status" value="1"/>
</dbReference>
<dbReference type="AlphaFoldDB" id="A0A2V4NXH9"/>
<evidence type="ECO:0000256" key="4">
    <source>
        <dbReference type="ARBA" id="ARBA00023136"/>
    </source>
</evidence>
<feature type="transmembrane region" description="Helical" evidence="5">
    <location>
        <begin position="373"/>
        <end position="392"/>
    </location>
</feature>
<dbReference type="OrthoDB" id="146345at2"/>
<evidence type="ECO:0000256" key="1">
    <source>
        <dbReference type="ARBA" id="ARBA00004651"/>
    </source>
</evidence>
<feature type="transmembrane region" description="Helical" evidence="5">
    <location>
        <begin position="55"/>
        <end position="75"/>
    </location>
</feature>
<proteinExistence type="predicted"/>
<keyword evidence="8" id="KW-1185">Reference proteome</keyword>
<keyword evidence="4 5" id="KW-0472">Membrane</keyword>
<feature type="transmembrane region" description="Helical" evidence="5">
    <location>
        <begin position="179"/>
        <end position="201"/>
    </location>
</feature>
<gene>
    <name evidence="7" type="ORF">C7C46_06300</name>
</gene>
<evidence type="ECO:0000256" key="2">
    <source>
        <dbReference type="ARBA" id="ARBA00022692"/>
    </source>
</evidence>
<feature type="transmembrane region" description="Helical" evidence="5">
    <location>
        <begin position="282"/>
        <end position="303"/>
    </location>
</feature>
<dbReference type="PROSITE" id="PS50850">
    <property type="entry name" value="MFS"/>
    <property type="match status" value="1"/>
</dbReference>
<dbReference type="GO" id="GO:0022857">
    <property type="term" value="F:transmembrane transporter activity"/>
    <property type="evidence" value="ECO:0007669"/>
    <property type="project" value="InterPro"/>
</dbReference>
<dbReference type="RefSeq" id="WP_110666599.1">
    <property type="nucleotide sequence ID" value="NZ_PYBW01000022.1"/>
</dbReference>
<evidence type="ECO:0000313" key="8">
    <source>
        <dbReference type="Proteomes" id="UP000248039"/>
    </source>
</evidence>
<feature type="domain" description="Major facilitator superfamily (MFS) profile" evidence="6">
    <location>
        <begin position="25"/>
        <end position="428"/>
    </location>
</feature>
<dbReference type="EMBL" id="PYBW01000022">
    <property type="protein sequence ID" value="PYC85354.1"/>
    <property type="molecule type" value="Genomic_DNA"/>
</dbReference>
<organism evidence="7 8">
    <name type="scientific">Streptomyces tateyamensis</name>
    <dbReference type="NCBI Taxonomy" id="565073"/>
    <lineage>
        <taxon>Bacteria</taxon>
        <taxon>Bacillati</taxon>
        <taxon>Actinomycetota</taxon>
        <taxon>Actinomycetes</taxon>
        <taxon>Kitasatosporales</taxon>
        <taxon>Streptomycetaceae</taxon>
        <taxon>Streptomyces</taxon>
    </lineage>
</organism>
<keyword evidence="2 5" id="KW-0812">Transmembrane</keyword>
<dbReference type="InterPro" id="IPR036259">
    <property type="entry name" value="MFS_trans_sf"/>
</dbReference>
<dbReference type="Gene3D" id="1.20.1250.20">
    <property type="entry name" value="MFS general substrate transporter like domains"/>
    <property type="match status" value="2"/>
</dbReference>
<reference evidence="7 8" key="1">
    <citation type="submission" date="2018-03" db="EMBL/GenBank/DDBJ databases">
        <title>Bioinformatic expansion and discovery of thiopeptide antibiotics.</title>
        <authorList>
            <person name="Schwalen C.J."/>
            <person name="Hudson G.A."/>
            <person name="Mitchell D.A."/>
        </authorList>
    </citation>
    <scope>NUCLEOTIDE SEQUENCE [LARGE SCALE GENOMIC DNA]</scope>
    <source>
        <strain evidence="7 8">ATCC 21389</strain>
    </source>
</reference>
<feature type="transmembrane region" description="Helical" evidence="5">
    <location>
        <begin position="404"/>
        <end position="423"/>
    </location>
</feature>
<dbReference type="Pfam" id="PF07690">
    <property type="entry name" value="MFS_1"/>
    <property type="match status" value="1"/>
</dbReference>
<evidence type="ECO:0000256" key="3">
    <source>
        <dbReference type="ARBA" id="ARBA00022989"/>
    </source>
</evidence>
<feature type="transmembrane region" description="Helical" evidence="5">
    <location>
        <begin position="149"/>
        <end position="173"/>
    </location>
</feature>
<feature type="transmembrane region" description="Helical" evidence="5">
    <location>
        <begin position="339"/>
        <end position="361"/>
    </location>
</feature>
<comment type="caution">
    <text evidence="7">The sequence shown here is derived from an EMBL/GenBank/DDBJ whole genome shotgun (WGS) entry which is preliminary data.</text>
</comment>
<dbReference type="GO" id="GO:0005886">
    <property type="term" value="C:plasma membrane"/>
    <property type="evidence" value="ECO:0007669"/>
    <property type="project" value="UniProtKB-SubCell"/>
</dbReference>
<comment type="subcellular location">
    <subcellularLocation>
        <location evidence="1">Cell membrane</location>
        <topology evidence="1">Multi-pass membrane protein</topology>
    </subcellularLocation>
</comment>
<dbReference type="InterPro" id="IPR050327">
    <property type="entry name" value="Proton-linked_MCT"/>
</dbReference>
<sequence length="444" mass="46201">MTETTQAAAAVSAPDQRPRLHYAWVVAAVSLVVLVGSAGFRSAPGLMMTAWNSQFGWSHGIIGVAVSVNLVLYGLTAPFAAALMDRFGVRMVTVAALLTISVGSGLTVLMTQPWQLILCWGFLVGLGSGSMAGAFATTITGRWFQARQGLVTGVLTAAGAAGNLVFLPVLSWLVQGAGWKVAVMVVSLSATAVSIPVLLFMRERPADVGQLPYGARPGDAQVAPAAGGRAVSRTLRVLREAAVTKAFWLLAGSFAICGATTVGLVGTHFIPAAHDHGMPETTAASLLALVGLFDVVGTVASGWLTDRVDSVKLLVAYYGLRGLSLVLLPHLFASDVKPPVLAFVIFYGLDWVATVPPTIAICRRHFGADAPIVFGWVLACHQIGGSVAATAAGVLRDRNGDYDLAWYAAGALCLLALLACLALRGRSVGSKAWPTPLSSPSIRS</sequence>
<keyword evidence="3 5" id="KW-1133">Transmembrane helix</keyword>
<dbReference type="CDD" id="cd17355">
    <property type="entry name" value="MFS_YcxA_like"/>
    <property type="match status" value="1"/>
</dbReference>
<dbReference type="Proteomes" id="UP000248039">
    <property type="component" value="Unassembled WGS sequence"/>
</dbReference>
<feature type="transmembrane region" description="Helical" evidence="5">
    <location>
        <begin position="22"/>
        <end position="43"/>
    </location>
</feature>